<dbReference type="SUPFAM" id="SSF75005">
    <property type="entry name" value="Arabinanase/levansucrase/invertase"/>
    <property type="match status" value="1"/>
</dbReference>
<reference evidence="8 9" key="1">
    <citation type="submission" date="2024-08" db="EMBL/GenBank/DDBJ databases">
        <authorList>
            <person name="Lu H."/>
        </authorList>
    </citation>
    <scope>NUCLEOTIDE SEQUENCE [LARGE SCALE GENOMIC DNA]</scope>
    <source>
        <strain evidence="8 9">BYS78W</strain>
    </source>
</reference>
<dbReference type="Gene3D" id="2.115.10.20">
    <property type="entry name" value="Glycosyl hydrolase domain, family 43"/>
    <property type="match status" value="2"/>
</dbReference>
<feature type="domain" description="Glycosyl hydrolase family 32 C-terminal" evidence="7">
    <location>
        <begin position="563"/>
        <end position="676"/>
    </location>
</feature>
<evidence type="ECO:0000256" key="3">
    <source>
        <dbReference type="ARBA" id="ARBA00023295"/>
    </source>
</evidence>
<keyword evidence="9" id="KW-1185">Reference proteome</keyword>
<evidence type="ECO:0000313" key="9">
    <source>
        <dbReference type="Proteomes" id="UP001606134"/>
    </source>
</evidence>
<dbReference type="InterPro" id="IPR018053">
    <property type="entry name" value="Glyco_hydro_32_AS"/>
</dbReference>
<feature type="domain" description="Glycosyl hydrolase family 32 N-terminal" evidence="6">
    <location>
        <begin position="54"/>
        <end position="293"/>
    </location>
</feature>
<comment type="caution">
    <text evidence="8">The sequence shown here is derived from an EMBL/GenBank/DDBJ whole genome shotgun (WGS) entry which is preliminary data.</text>
</comment>
<dbReference type="PANTHER" id="PTHR42800">
    <property type="entry name" value="EXOINULINASE INUD (AFU_ORTHOLOGUE AFUA_5G00480)"/>
    <property type="match status" value="1"/>
</dbReference>
<dbReference type="InterPro" id="IPR013189">
    <property type="entry name" value="Glyco_hydro_32_C"/>
</dbReference>
<dbReference type="EMBL" id="JBIGIC010000017">
    <property type="protein sequence ID" value="MFG6490021.1"/>
    <property type="molecule type" value="Genomic_DNA"/>
</dbReference>
<protein>
    <submittedName>
        <fullName evidence="8">Glycoside hydrolase family 32 protein</fullName>
    </submittedName>
</protein>
<evidence type="ECO:0000259" key="6">
    <source>
        <dbReference type="Pfam" id="PF00251"/>
    </source>
</evidence>
<dbReference type="InterPro" id="IPR001362">
    <property type="entry name" value="Glyco_hydro_32"/>
</dbReference>
<dbReference type="SMART" id="SM00640">
    <property type="entry name" value="Glyco_32"/>
    <property type="match status" value="1"/>
</dbReference>
<dbReference type="Pfam" id="PF00251">
    <property type="entry name" value="Glyco_hydro_32N"/>
    <property type="match status" value="2"/>
</dbReference>
<gene>
    <name evidence="8" type="ORF">ACG04R_25315</name>
</gene>
<feature type="region of interest" description="Disordered" evidence="5">
    <location>
        <begin position="19"/>
        <end position="47"/>
    </location>
</feature>
<evidence type="ECO:0000256" key="5">
    <source>
        <dbReference type="SAM" id="MobiDB-lite"/>
    </source>
</evidence>
<dbReference type="InterPro" id="IPR023296">
    <property type="entry name" value="Glyco_hydro_beta-prop_sf"/>
</dbReference>
<organism evidence="8 9">
    <name type="scientific">Pelomonas candidula</name>
    <dbReference type="NCBI Taxonomy" id="3299025"/>
    <lineage>
        <taxon>Bacteria</taxon>
        <taxon>Pseudomonadati</taxon>
        <taxon>Pseudomonadota</taxon>
        <taxon>Betaproteobacteria</taxon>
        <taxon>Burkholderiales</taxon>
        <taxon>Sphaerotilaceae</taxon>
        <taxon>Roseateles</taxon>
    </lineage>
</organism>
<dbReference type="Proteomes" id="UP001606134">
    <property type="component" value="Unassembled WGS sequence"/>
</dbReference>
<dbReference type="GO" id="GO:0016787">
    <property type="term" value="F:hydrolase activity"/>
    <property type="evidence" value="ECO:0007669"/>
    <property type="project" value="UniProtKB-KW"/>
</dbReference>
<keyword evidence="2 4" id="KW-0378">Hydrolase</keyword>
<dbReference type="Pfam" id="PF08244">
    <property type="entry name" value="Glyco_hydro_32C"/>
    <property type="match status" value="1"/>
</dbReference>
<dbReference type="Gene3D" id="2.60.120.560">
    <property type="entry name" value="Exo-inulinase, domain 1"/>
    <property type="match status" value="1"/>
</dbReference>
<feature type="compositionally biased region" description="Pro residues" evidence="5">
    <location>
        <begin position="27"/>
        <end position="42"/>
    </location>
</feature>
<dbReference type="PROSITE" id="PS00609">
    <property type="entry name" value="GLYCOSYL_HYDROL_F32"/>
    <property type="match status" value="1"/>
</dbReference>
<dbReference type="InterPro" id="IPR013148">
    <property type="entry name" value="Glyco_hydro_32_N"/>
</dbReference>
<name>A0ABW7HJZ7_9BURK</name>
<evidence type="ECO:0000259" key="7">
    <source>
        <dbReference type="Pfam" id="PF08244"/>
    </source>
</evidence>
<evidence type="ECO:0000256" key="4">
    <source>
        <dbReference type="RuleBase" id="RU362110"/>
    </source>
</evidence>
<comment type="similarity">
    <text evidence="1 4">Belongs to the glycosyl hydrolase 32 family.</text>
</comment>
<dbReference type="RefSeq" id="WP_394416702.1">
    <property type="nucleotide sequence ID" value="NZ_JBIGIC010000017.1"/>
</dbReference>
<feature type="domain" description="Glycosyl hydrolase family 32 N-terminal" evidence="6">
    <location>
        <begin position="459"/>
        <end position="522"/>
    </location>
</feature>
<sequence>MLTRRVFYLGTLALAGCGGGASTNSPETPPIVNPPTPSPQPPLSKSEAWRPRFHYSPQRNWMNDPNGLVLFDGEYHLYYQYNPFDAQWGNISWGHAVSTDLVSWQEQPVAIAATEHVMAFSGCAVVDHDNTGGFAPAGSSSPALIAFFTGFDPTTKIQSQHLAYSLDRGRTFVPYAGNPIIDIGSTEFRDPKVFWHEPTRRWVMLVVAALRQEVWFYTSADLKNWSKVSTFGPAGSAANNIWEVPDLFELPVVGAPGLKRWVLIVSVNLGSIWGGSGVQYFVGDFDGTRFKADPSDTVDAVTPPSGDLVADFEGDRFPAGWQVSGTAFGSGPAGGSLAGQQHVSGFLGRGFASSFHGGDGSTGTLTSPVFTITKPFLCFQIAGGRDHVTRIELVIGGRVLQQASGDDTEILKWVSWDVATLIGLGAQLRIVDEATGGWGHISVDHVVMTDRPIRQPSNAEITLWADHGRDFYAPITFANMPASRVVWLGWMSNWDYARAIPTQPWRGQQSLPRELSLATTPRGLRLCQTVVEEARALVNPLPLQRASDAPASQVAAMLSGTAGAGRQLRMKLRLSRAAIGAPIGVELFKGAARAIKVGFDPAAESFFIDRTTASPEFAGQSERHTAPRVLTSDEISLEIWVDGSTLEVFADYGLIALSDLVYCDPADIGLGLFHGAEDPRVGLLELCAVRGTMYGAGA</sequence>
<dbReference type="SUPFAM" id="SSF49899">
    <property type="entry name" value="Concanavalin A-like lectins/glucanases"/>
    <property type="match status" value="1"/>
</dbReference>
<keyword evidence="3 4" id="KW-0326">Glycosidase</keyword>
<proteinExistence type="inferred from homology"/>
<dbReference type="PANTHER" id="PTHR42800:SF3">
    <property type="entry name" value="GLYCOSYL HYDROLASE FAMILY 32 N-TERMINAL DOMAIN-CONTAINING PROTEIN"/>
    <property type="match status" value="1"/>
</dbReference>
<evidence type="ECO:0000256" key="2">
    <source>
        <dbReference type="ARBA" id="ARBA00022801"/>
    </source>
</evidence>
<dbReference type="InterPro" id="IPR013320">
    <property type="entry name" value="ConA-like_dom_sf"/>
</dbReference>
<dbReference type="CDD" id="cd18622">
    <property type="entry name" value="GH32_Inu-like"/>
    <property type="match status" value="1"/>
</dbReference>
<evidence type="ECO:0000313" key="8">
    <source>
        <dbReference type="EMBL" id="MFG6490021.1"/>
    </source>
</evidence>
<evidence type="ECO:0000256" key="1">
    <source>
        <dbReference type="ARBA" id="ARBA00009902"/>
    </source>
</evidence>
<accession>A0ABW7HJZ7</accession>
<dbReference type="PROSITE" id="PS51257">
    <property type="entry name" value="PROKAR_LIPOPROTEIN"/>
    <property type="match status" value="1"/>
</dbReference>